<dbReference type="PANTHER" id="PTHR12526">
    <property type="entry name" value="GLYCOSYLTRANSFERASE"/>
    <property type="match status" value="1"/>
</dbReference>
<dbReference type="AlphaFoldDB" id="A0A8J6XNR3"/>
<protein>
    <submittedName>
        <fullName evidence="3">Glycosyltransferase family 4 protein</fullName>
    </submittedName>
</protein>
<dbReference type="SUPFAM" id="SSF53756">
    <property type="entry name" value="UDP-Glycosyltransferase/glycogen phosphorylase"/>
    <property type="match status" value="1"/>
</dbReference>
<evidence type="ECO:0000313" key="3">
    <source>
        <dbReference type="EMBL" id="MBD2778478.1"/>
    </source>
</evidence>
<accession>A0A8J6XNR3</accession>
<dbReference type="EMBL" id="JACXAE010000126">
    <property type="protein sequence ID" value="MBD2778478.1"/>
    <property type="molecule type" value="Genomic_DNA"/>
</dbReference>
<evidence type="ECO:0000259" key="2">
    <source>
        <dbReference type="Pfam" id="PF13439"/>
    </source>
</evidence>
<organism evidence="3 4">
    <name type="scientific">Iningainema tapete BLCC-T55</name>
    <dbReference type="NCBI Taxonomy" id="2748662"/>
    <lineage>
        <taxon>Bacteria</taxon>
        <taxon>Bacillati</taxon>
        <taxon>Cyanobacteriota</taxon>
        <taxon>Cyanophyceae</taxon>
        <taxon>Nostocales</taxon>
        <taxon>Scytonemataceae</taxon>
        <taxon>Iningainema tapete</taxon>
    </lineage>
</organism>
<dbReference type="CDD" id="cd03801">
    <property type="entry name" value="GT4_PimA-like"/>
    <property type="match status" value="1"/>
</dbReference>
<dbReference type="Gene3D" id="3.40.50.2000">
    <property type="entry name" value="Glycogen Phosphorylase B"/>
    <property type="match status" value="2"/>
</dbReference>
<keyword evidence="4" id="KW-1185">Reference proteome</keyword>
<sequence length="414" mass="47536">MHIIVLEQEPSSRRGGQEVVLLDCCRGLAKRGHIITLLYTKENDLLVQYQEFCRHTLKINRFTVFQPQQIFSFISDIFKVNQISITENTIVLSNQFTDTFFGYAIATLKSIPLACYIHLPPPRKKFATWQGIGFKKIKKYLALHNMSWQWQLGMKQVKHFIAVSQQTKLDWVNSGYAQDLIDVVYNGINLEIYKPPYNFSAIRKEWNIAENTKVISYVGRIDKVKGLETLIKAFAMLRKNWVNSKLLIAGKPVSQGDEYQQTLIQLIANLGVEDDVKFLGHLSNTTSLYQVSDVTVLPSLWSEPFGRVIIESMACGTPVVASRIGGICEILTGEFQNLLFEKGHEQKLAHTLNHIINWREQDPNISNRCRQHIEAKFTLDRMIDELEKVLEKRFPHKEINQENAGKLLVENTGK</sequence>
<reference evidence="3" key="1">
    <citation type="submission" date="2020-09" db="EMBL/GenBank/DDBJ databases">
        <title>Iningainema tapete sp. nov. (Scytonemataceae, Cyanobacteria) from greenhouses in central Florida (USA) produces two types of nodularin with biosynthetic potential for microcystin-LR and anabaenopeptins.</title>
        <authorList>
            <person name="Berthold D.E."/>
            <person name="Lefler F.W."/>
            <person name="Huang I.-S."/>
            <person name="Abdulla H."/>
            <person name="Zimba P.V."/>
            <person name="Laughinghouse H.D. IV."/>
        </authorList>
    </citation>
    <scope>NUCLEOTIDE SEQUENCE</scope>
    <source>
        <strain evidence="3">BLCCT55</strain>
    </source>
</reference>
<dbReference type="InterPro" id="IPR028098">
    <property type="entry name" value="Glyco_trans_4-like_N"/>
</dbReference>
<evidence type="ECO:0000313" key="4">
    <source>
        <dbReference type="Proteomes" id="UP000629098"/>
    </source>
</evidence>
<dbReference type="Pfam" id="PF00534">
    <property type="entry name" value="Glycos_transf_1"/>
    <property type="match status" value="1"/>
</dbReference>
<evidence type="ECO:0000259" key="1">
    <source>
        <dbReference type="Pfam" id="PF00534"/>
    </source>
</evidence>
<proteinExistence type="predicted"/>
<dbReference type="GO" id="GO:0016757">
    <property type="term" value="F:glycosyltransferase activity"/>
    <property type="evidence" value="ECO:0007669"/>
    <property type="project" value="InterPro"/>
</dbReference>
<feature type="domain" description="Glycosyltransferase subfamily 4-like N-terminal" evidence="2">
    <location>
        <begin position="15"/>
        <end position="191"/>
    </location>
</feature>
<dbReference type="Proteomes" id="UP000629098">
    <property type="component" value="Unassembled WGS sequence"/>
</dbReference>
<feature type="domain" description="Glycosyl transferase family 1" evidence="1">
    <location>
        <begin position="200"/>
        <end position="370"/>
    </location>
</feature>
<comment type="caution">
    <text evidence="3">The sequence shown here is derived from an EMBL/GenBank/DDBJ whole genome shotgun (WGS) entry which is preliminary data.</text>
</comment>
<name>A0A8J6XNR3_9CYAN</name>
<dbReference type="Pfam" id="PF13439">
    <property type="entry name" value="Glyco_transf_4"/>
    <property type="match status" value="1"/>
</dbReference>
<gene>
    <name evidence="3" type="ORF">ICL16_42155</name>
</gene>
<dbReference type="RefSeq" id="WP_190838181.1">
    <property type="nucleotide sequence ID" value="NZ_CAWPPI010000126.1"/>
</dbReference>
<dbReference type="PANTHER" id="PTHR12526:SF630">
    <property type="entry name" value="GLYCOSYLTRANSFERASE"/>
    <property type="match status" value="1"/>
</dbReference>
<dbReference type="InterPro" id="IPR001296">
    <property type="entry name" value="Glyco_trans_1"/>
</dbReference>